<gene>
    <name evidence="1" type="ORF">ANCDUO_10332</name>
</gene>
<evidence type="ECO:0000313" key="1">
    <source>
        <dbReference type="EMBL" id="KIH59438.1"/>
    </source>
</evidence>
<organism evidence="1 2">
    <name type="scientific">Ancylostoma duodenale</name>
    <dbReference type="NCBI Taxonomy" id="51022"/>
    <lineage>
        <taxon>Eukaryota</taxon>
        <taxon>Metazoa</taxon>
        <taxon>Ecdysozoa</taxon>
        <taxon>Nematoda</taxon>
        <taxon>Chromadorea</taxon>
        <taxon>Rhabditida</taxon>
        <taxon>Rhabditina</taxon>
        <taxon>Rhabditomorpha</taxon>
        <taxon>Strongyloidea</taxon>
        <taxon>Ancylostomatidae</taxon>
        <taxon>Ancylostomatinae</taxon>
        <taxon>Ancylostoma</taxon>
    </lineage>
</organism>
<dbReference type="Proteomes" id="UP000054047">
    <property type="component" value="Unassembled WGS sequence"/>
</dbReference>
<reference evidence="1 2" key="1">
    <citation type="submission" date="2013-12" db="EMBL/GenBank/DDBJ databases">
        <title>Draft genome of the parsitic nematode Ancylostoma duodenale.</title>
        <authorList>
            <person name="Mitreva M."/>
        </authorList>
    </citation>
    <scope>NUCLEOTIDE SEQUENCE [LARGE SCALE GENOMIC DNA]</scope>
    <source>
        <strain evidence="1 2">Zhejiang</strain>
    </source>
</reference>
<name>A0A0C2CRK2_9BILA</name>
<dbReference type="AlphaFoldDB" id="A0A0C2CRK2"/>
<dbReference type="OrthoDB" id="5863765at2759"/>
<accession>A0A0C2CRK2</accession>
<keyword evidence="2" id="KW-1185">Reference proteome</keyword>
<evidence type="ECO:0000313" key="2">
    <source>
        <dbReference type="Proteomes" id="UP000054047"/>
    </source>
</evidence>
<sequence>MYSECTHEELMSMGGRLLQWFSDMHRIHSGRDKALPDQLESSAIPKIYGAFTVKYLFTCLLDTHKSKHLVDKMEKFIAIQN</sequence>
<proteinExistence type="predicted"/>
<dbReference type="EMBL" id="KN731958">
    <property type="protein sequence ID" value="KIH59438.1"/>
    <property type="molecule type" value="Genomic_DNA"/>
</dbReference>
<protein>
    <submittedName>
        <fullName evidence="1">Uncharacterized protein</fullName>
    </submittedName>
</protein>